<dbReference type="KEGG" id="ehx:EMIHUDRAFT_198275"/>
<evidence type="ECO:0000313" key="4">
    <source>
        <dbReference type="Proteomes" id="UP000013827"/>
    </source>
</evidence>
<evidence type="ECO:0000313" key="3">
    <source>
        <dbReference type="EnsemblProtists" id="EOD07029"/>
    </source>
</evidence>
<dbReference type="GO" id="GO:0005739">
    <property type="term" value="C:mitochondrion"/>
    <property type="evidence" value="ECO:0007669"/>
    <property type="project" value="TreeGrafter"/>
</dbReference>
<organism evidence="3 4">
    <name type="scientific">Emiliania huxleyi (strain CCMP1516)</name>
    <dbReference type="NCBI Taxonomy" id="280463"/>
    <lineage>
        <taxon>Eukaryota</taxon>
        <taxon>Haptista</taxon>
        <taxon>Haptophyta</taxon>
        <taxon>Prymnesiophyceae</taxon>
        <taxon>Isochrysidales</taxon>
        <taxon>Noelaerhabdaceae</taxon>
        <taxon>Emiliania</taxon>
    </lineage>
</organism>
<evidence type="ECO:0000256" key="1">
    <source>
        <dbReference type="ARBA" id="ARBA00009508"/>
    </source>
</evidence>
<feature type="domain" description="Complex 1 LYR protein" evidence="2">
    <location>
        <begin position="5"/>
        <end position="53"/>
    </location>
</feature>
<dbReference type="InterPro" id="IPR008011">
    <property type="entry name" value="Complex1_LYR_dom"/>
</dbReference>
<reference evidence="4" key="1">
    <citation type="journal article" date="2013" name="Nature">
        <title>Pan genome of the phytoplankton Emiliania underpins its global distribution.</title>
        <authorList>
            <person name="Read B.A."/>
            <person name="Kegel J."/>
            <person name="Klute M.J."/>
            <person name="Kuo A."/>
            <person name="Lefebvre S.C."/>
            <person name="Maumus F."/>
            <person name="Mayer C."/>
            <person name="Miller J."/>
            <person name="Monier A."/>
            <person name="Salamov A."/>
            <person name="Young J."/>
            <person name="Aguilar M."/>
            <person name="Claverie J.M."/>
            <person name="Frickenhaus S."/>
            <person name="Gonzalez K."/>
            <person name="Herman E.K."/>
            <person name="Lin Y.C."/>
            <person name="Napier J."/>
            <person name="Ogata H."/>
            <person name="Sarno A.F."/>
            <person name="Shmutz J."/>
            <person name="Schroeder D."/>
            <person name="de Vargas C."/>
            <person name="Verret F."/>
            <person name="von Dassow P."/>
            <person name="Valentin K."/>
            <person name="Van de Peer Y."/>
            <person name="Wheeler G."/>
            <person name="Dacks J.B."/>
            <person name="Delwiche C.F."/>
            <person name="Dyhrman S.T."/>
            <person name="Glockner G."/>
            <person name="John U."/>
            <person name="Richards T."/>
            <person name="Worden A.Z."/>
            <person name="Zhang X."/>
            <person name="Grigoriev I.V."/>
            <person name="Allen A.E."/>
            <person name="Bidle K."/>
            <person name="Borodovsky M."/>
            <person name="Bowler C."/>
            <person name="Brownlee C."/>
            <person name="Cock J.M."/>
            <person name="Elias M."/>
            <person name="Gladyshev V.N."/>
            <person name="Groth M."/>
            <person name="Guda C."/>
            <person name="Hadaegh A."/>
            <person name="Iglesias-Rodriguez M.D."/>
            <person name="Jenkins J."/>
            <person name="Jones B.M."/>
            <person name="Lawson T."/>
            <person name="Leese F."/>
            <person name="Lindquist E."/>
            <person name="Lobanov A."/>
            <person name="Lomsadze A."/>
            <person name="Malik S.B."/>
            <person name="Marsh M.E."/>
            <person name="Mackinder L."/>
            <person name="Mock T."/>
            <person name="Mueller-Roeber B."/>
            <person name="Pagarete A."/>
            <person name="Parker M."/>
            <person name="Probert I."/>
            <person name="Quesneville H."/>
            <person name="Raines C."/>
            <person name="Rensing S.A."/>
            <person name="Riano-Pachon D.M."/>
            <person name="Richier S."/>
            <person name="Rokitta S."/>
            <person name="Shiraiwa Y."/>
            <person name="Soanes D.M."/>
            <person name="van der Giezen M."/>
            <person name="Wahlund T.M."/>
            <person name="Williams B."/>
            <person name="Wilson W."/>
            <person name="Wolfe G."/>
            <person name="Wurch L.L."/>
        </authorList>
    </citation>
    <scope>NUCLEOTIDE SEQUENCE</scope>
</reference>
<dbReference type="PaxDb" id="2903-EOD07029"/>
<reference evidence="3" key="2">
    <citation type="submission" date="2024-10" db="UniProtKB">
        <authorList>
            <consortium name="EnsemblProtists"/>
        </authorList>
    </citation>
    <scope>IDENTIFICATION</scope>
</reference>
<dbReference type="PANTHER" id="PTHR13166">
    <property type="entry name" value="PROTEIN C6ORF149"/>
    <property type="match status" value="1"/>
</dbReference>
<comment type="similarity">
    <text evidence="1">Belongs to the complex I LYR family.</text>
</comment>
<dbReference type="InterPro" id="IPR051522">
    <property type="entry name" value="ISC_assembly_LYR"/>
</dbReference>
<dbReference type="CDD" id="cd20264">
    <property type="entry name" value="Complex1_LYR_LYRM4"/>
    <property type="match status" value="1"/>
</dbReference>
<dbReference type="InterPro" id="IPR045297">
    <property type="entry name" value="Complex1_LYR_LYRM4"/>
</dbReference>
<dbReference type="EnsemblProtists" id="EOD07029">
    <property type="protein sequence ID" value="EOD07029"/>
    <property type="gene ID" value="EMIHUDRAFT_198275"/>
</dbReference>
<dbReference type="GeneID" id="17253304"/>
<protein>
    <recommendedName>
        <fullName evidence="2">Complex 1 LYR protein domain-containing protein</fullName>
    </recommendedName>
</protein>
<dbReference type="GO" id="GO:1990221">
    <property type="term" value="C:L-cysteine desulfurase complex"/>
    <property type="evidence" value="ECO:0007669"/>
    <property type="project" value="TreeGrafter"/>
</dbReference>
<dbReference type="PANTHER" id="PTHR13166:SF7">
    <property type="entry name" value="LYR MOTIF-CONTAINING PROTEIN 4"/>
    <property type="match status" value="1"/>
</dbReference>
<name>A0A0D3I6Z4_EMIH1</name>
<dbReference type="GeneID" id="17281361"/>
<evidence type="ECO:0000259" key="2">
    <source>
        <dbReference type="Pfam" id="PF05347"/>
    </source>
</evidence>
<dbReference type="Pfam" id="PF05347">
    <property type="entry name" value="Complex1_LYR"/>
    <property type="match status" value="1"/>
</dbReference>
<proteinExistence type="inferred from homology"/>
<sequence>MSAPPLTLYKQLMREAKRFQNYNFREYAIRHVRDDFRRNAGLQGESAARELEHGRLELEKLRRMATGKHAMED</sequence>
<dbReference type="RefSeq" id="XP_005759458.1">
    <property type="nucleotide sequence ID" value="XM_005759401.1"/>
</dbReference>
<accession>A0A0D3I6Z4</accession>
<keyword evidence="4" id="KW-1185">Reference proteome</keyword>
<dbReference type="KEGG" id="ehx:EMIHUDRAFT_226978"/>
<dbReference type="Proteomes" id="UP000013827">
    <property type="component" value="Unassembled WGS sequence"/>
</dbReference>
<dbReference type="RefSeq" id="XP_005788519.1">
    <property type="nucleotide sequence ID" value="XM_005788462.1"/>
</dbReference>
<dbReference type="AlphaFoldDB" id="A0A0D3I6Z4"/>
<dbReference type="GO" id="GO:0016226">
    <property type="term" value="P:iron-sulfur cluster assembly"/>
    <property type="evidence" value="ECO:0007669"/>
    <property type="project" value="InterPro"/>
</dbReference>
<dbReference type="HOGENOM" id="CLU_120076_3_0_1"/>
<dbReference type="EnsemblProtists" id="EOD36090">
    <property type="protein sequence ID" value="EOD36090"/>
    <property type="gene ID" value="EMIHUDRAFT_226978"/>
</dbReference>